<dbReference type="STRING" id="1925591.BI308_09180"/>
<feature type="coiled-coil region" evidence="1">
    <location>
        <begin position="82"/>
        <end position="193"/>
    </location>
</feature>
<feature type="region of interest" description="Disordered" evidence="2">
    <location>
        <begin position="282"/>
        <end position="328"/>
    </location>
</feature>
<feature type="compositionally biased region" description="Acidic residues" evidence="2">
    <location>
        <begin position="388"/>
        <end position="411"/>
    </location>
</feature>
<sequence>MNEEHTPTSPFDSSECEPTPESVLDKPIEADETAVEDVNPNPPPAEFTDVSVELKLDAITHDSLNWHDIEESVSEGIAPEVLEAVQQEMEQVLHKNVALLDRISQLESALAHSQQALQTYQERQPATEALLSQRLEEINTLQEENKRLLRELEKSYQGTQRQQILVETLTEQLESSQIQVAQLERDCAIVQQRSHEQATQLNQRDKFCIDLQTRLHRQQRYTLQFKNALDRCLELSPSNREQILHESSQALKGLKLTKIEQGLAPKVVAIQPWSINQWQDSLSETNLPNPLPEEIRTRNLETPDREISSLESPELLTQPPSPEVNSPHLQLFKPEESLSSSPELAASFSGAIENFQDSPFQTIAQSRELEPLEESDELEPEPPSFSAEFDDSEESLIEQEDVQEDLQEEESVQVTSDRSESEVVEDISSEEAPLSEKSEVPVNLPQGNWPSPLVYPLRPPKKRKSLAAIDLPSFPRP</sequence>
<feature type="compositionally biased region" description="Basic and acidic residues" evidence="2">
    <location>
        <begin position="293"/>
        <end position="308"/>
    </location>
</feature>
<evidence type="ECO:0000313" key="3">
    <source>
        <dbReference type="EMBL" id="OJJ25900.1"/>
    </source>
</evidence>
<evidence type="ECO:0000256" key="2">
    <source>
        <dbReference type="SAM" id="MobiDB-lite"/>
    </source>
</evidence>
<accession>A0A1L9QT87</accession>
<feature type="compositionally biased region" description="Acidic residues" evidence="2">
    <location>
        <begin position="371"/>
        <end position="380"/>
    </location>
</feature>
<name>A0A1L9QT87_9CYAN</name>
<feature type="region of interest" description="Disordered" evidence="2">
    <location>
        <begin position="369"/>
        <end position="477"/>
    </location>
</feature>
<keyword evidence="4" id="KW-1185">Reference proteome</keyword>
<dbReference type="Proteomes" id="UP000183940">
    <property type="component" value="Unassembled WGS sequence"/>
</dbReference>
<organism evidence="3 4">
    <name type="scientific">Roseofilum reptotaenium AO1-A</name>
    <dbReference type="NCBI Taxonomy" id="1925591"/>
    <lineage>
        <taxon>Bacteria</taxon>
        <taxon>Bacillati</taxon>
        <taxon>Cyanobacteriota</taxon>
        <taxon>Cyanophyceae</taxon>
        <taxon>Desertifilales</taxon>
        <taxon>Desertifilaceae</taxon>
        <taxon>Roseofilum</taxon>
    </lineage>
</organism>
<feature type="region of interest" description="Disordered" evidence="2">
    <location>
        <begin position="1"/>
        <end position="44"/>
    </location>
</feature>
<gene>
    <name evidence="3" type="ORF">BI308_09180</name>
</gene>
<evidence type="ECO:0000256" key="1">
    <source>
        <dbReference type="SAM" id="Coils"/>
    </source>
</evidence>
<protein>
    <submittedName>
        <fullName evidence="3">Uncharacterized protein</fullName>
    </submittedName>
</protein>
<comment type="caution">
    <text evidence="3">The sequence shown here is derived from an EMBL/GenBank/DDBJ whole genome shotgun (WGS) entry which is preliminary data.</text>
</comment>
<keyword evidence="1" id="KW-0175">Coiled coil</keyword>
<dbReference type="EMBL" id="MLAW01000012">
    <property type="protein sequence ID" value="OJJ25900.1"/>
    <property type="molecule type" value="Genomic_DNA"/>
</dbReference>
<reference evidence="3" key="1">
    <citation type="submission" date="2016-10" db="EMBL/GenBank/DDBJ databases">
        <title>CRISPR-Cas defence system in Roseofilum reptotaenium: evidence of a bacteriophage-cyanobacterium arms race in the coral black band disease.</title>
        <authorList>
            <person name="Buerger P."/>
            <person name="Wood-Charlson E.M."/>
            <person name="Weynberg K.D."/>
            <person name="Willis B."/>
            <person name="Van Oppen M.J."/>
        </authorList>
    </citation>
    <scope>NUCLEOTIDE SEQUENCE [LARGE SCALE GENOMIC DNA]</scope>
    <source>
        <strain evidence="3">AO1-A</strain>
    </source>
</reference>
<dbReference type="AlphaFoldDB" id="A0A1L9QT87"/>
<evidence type="ECO:0000313" key="4">
    <source>
        <dbReference type="Proteomes" id="UP000183940"/>
    </source>
</evidence>
<proteinExistence type="predicted"/>